<evidence type="ECO:0000259" key="1">
    <source>
        <dbReference type="Pfam" id="PF12680"/>
    </source>
</evidence>
<dbReference type="Proteomes" id="UP001612928">
    <property type="component" value="Unassembled WGS sequence"/>
</dbReference>
<keyword evidence="3" id="KW-1185">Reference proteome</keyword>
<feature type="domain" description="SnoaL-like" evidence="1">
    <location>
        <begin position="53"/>
        <end position="143"/>
    </location>
</feature>
<proteinExistence type="predicted"/>
<accession>A0ABW8A2Q2</accession>
<name>A0ABW8A2Q2_9ACTN</name>
<dbReference type="SUPFAM" id="SSF54427">
    <property type="entry name" value="NTF2-like"/>
    <property type="match status" value="1"/>
</dbReference>
<protein>
    <submittedName>
        <fullName evidence="2">Nuclear transport factor 2 family protein</fullName>
    </submittedName>
</protein>
<sequence length="151" mass="15651">MRRVHVVALLGAVVLAAGVGGTLAVSPHLRAVARDAVAPAPDAVSPPAVEPTARRYVDAVAAKDLDALVAVFAPDALIVDVTREIRGHDAIRHWAETEVIGGRLTVLGETPRPGGTTLLVRFQPGGAGGFRASYSFDIAGGLITRAELQYA</sequence>
<dbReference type="EMBL" id="JBITMB010000003">
    <property type="protein sequence ID" value="MFI7441060.1"/>
    <property type="molecule type" value="Genomic_DNA"/>
</dbReference>
<gene>
    <name evidence="2" type="ORF">ACIBP5_13990</name>
</gene>
<comment type="caution">
    <text evidence="2">The sequence shown here is derived from an EMBL/GenBank/DDBJ whole genome shotgun (WGS) entry which is preliminary data.</text>
</comment>
<evidence type="ECO:0000313" key="3">
    <source>
        <dbReference type="Proteomes" id="UP001612928"/>
    </source>
</evidence>
<dbReference type="Pfam" id="PF12680">
    <property type="entry name" value="SnoaL_2"/>
    <property type="match status" value="1"/>
</dbReference>
<dbReference type="InterPro" id="IPR032710">
    <property type="entry name" value="NTF2-like_dom_sf"/>
</dbReference>
<dbReference type="InterPro" id="IPR037401">
    <property type="entry name" value="SnoaL-like"/>
</dbReference>
<organism evidence="2 3">
    <name type="scientific">Nonomuraea indica</name>
    <dbReference type="NCBI Taxonomy" id="1581193"/>
    <lineage>
        <taxon>Bacteria</taxon>
        <taxon>Bacillati</taxon>
        <taxon>Actinomycetota</taxon>
        <taxon>Actinomycetes</taxon>
        <taxon>Streptosporangiales</taxon>
        <taxon>Streptosporangiaceae</taxon>
        <taxon>Nonomuraea</taxon>
    </lineage>
</organism>
<reference evidence="2 3" key="1">
    <citation type="submission" date="2024-10" db="EMBL/GenBank/DDBJ databases">
        <title>The Natural Products Discovery Center: Release of the First 8490 Sequenced Strains for Exploring Actinobacteria Biosynthetic Diversity.</title>
        <authorList>
            <person name="Kalkreuter E."/>
            <person name="Kautsar S.A."/>
            <person name="Yang D."/>
            <person name="Bader C.D."/>
            <person name="Teijaro C.N."/>
            <person name="Fluegel L."/>
            <person name="Davis C.M."/>
            <person name="Simpson J.R."/>
            <person name="Lauterbach L."/>
            <person name="Steele A.D."/>
            <person name="Gui C."/>
            <person name="Meng S."/>
            <person name="Li G."/>
            <person name="Viehrig K."/>
            <person name="Ye F."/>
            <person name="Su P."/>
            <person name="Kiefer A.F."/>
            <person name="Nichols A."/>
            <person name="Cepeda A.J."/>
            <person name="Yan W."/>
            <person name="Fan B."/>
            <person name="Jiang Y."/>
            <person name="Adhikari A."/>
            <person name="Zheng C.-J."/>
            <person name="Schuster L."/>
            <person name="Cowan T.M."/>
            <person name="Smanski M.J."/>
            <person name="Chevrette M.G."/>
            <person name="De Carvalho L.P.S."/>
            <person name="Shen B."/>
        </authorList>
    </citation>
    <scope>NUCLEOTIDE SEQUENCE [LARGE SCALE GENOMIC DNA]</scope>
    <source>
        <strain evidence="2 3">NPDC049503</strain>
    </source>
</reference>
<dbReference type="Gene3D" id="3.10.450.50">
    <property type="match status" value="1"/>
</dbReference>
<dbReference type="RefSeq" id="WP_397020851.1">
    <property type="nucleotide sequence ID" value="NZ_JBITMB010000003.1"/>
</dbReference>
<evidence type="ECO:0000313" key="2">
    <source>
        <dbReference type="EMBL" id="MFI7441060.1"/>
    </source>
</evidence>